<dbReference type="Proteomes" id="UP000245829">
    <property type="component" value="Unassembled WGS sequence"/>
</dbReference>
<name>A0A2S2KSW7_9ARCH</name>
<keyword evidence="3" id="KW-1185">Reference proteome</keyword>
<gene>
    <name evidence="2" type="ORF">NZNM25_13290</name>
</gene>
<proteinExistence type="predicted"/>
<accession>A0A2S2KSW7</accession>
<dbReference type="RefSeq" id="WP_109877152.1">
    <property type="nucleotide sequence ID" value="NZ_AP026695.1"/>
</dbReference>
<reference evidence="2 3" key="1">
    <citation type="submission" date="2018-05" db="EMBL/GenBank/DDBJ databases">
        <title>genome sequencing of Nitrosopumilus sp. NM25.</title>
        <authorList>
            <person name="Mori K."/>
            <person name="Nakagawa T."/>
        </authorList>
    </citation>
    <scope>NUCLEOTIDE SEQUENCE [LARGE SCALE GENOMIC DNA]</scope>
    <source>
        <strain evidence="2 3">NM25</strain>
    </source>
</reference>
<sequence length="235" mass="25628">MKSKNIVDTYEMRKNSRLKHRRGVTDIISTMMLMAVTVTGASTLTYFMNDAFLSGNLGTTSTLEASSLNILLLAYDTRDSSRLLTLNDVDNKYDSVLCRSSCSGNPNDLPLNGGTEFIVFQIQNNNLNSIFLERISINGIYYSWDAATSGVVLDTTVPLTNGKYPADGMFSILPISAGSIIQNEDTQIQSGQTVNILVKLDSVDPDIQLNKGIRLLLNSGQIQPAEFLIESGGAQ</sequence>
<dbReference type="AlphaFoldDB" id="A0A2S2KSW7"/>
<keyword evidence="1" id="KW-0812">Transmembrane</keyword>
<evidence type="ECO:0000256" key="1">
    <source>
        <dbReference type="SAM" id="Phobius"/>
    </source>
</evidence>
<comment type="caution">
    <text evidence="2">The sequence shown here is derived from an EMBL/GenBank/DDBJ whole genome shotgun (WGS) entry which is preliminary data.</text>
</comment>
<dbReference type="GeneID" id="76209169"/>
<evidence type="ECO:0000313" key="2">
    <source>
        <dbReference type="EMBL" id="GBH34538.1"/>
    </source>
</evidence>
<keyword evidence="1" id="KW-1133">Transmembrane helix</keyword>
<protein>
    <submittedName>
        <fullName evidence="2">Uncharacterized protein</fullName>
    </submittedName>
</protein>
<keyword evidence="1" id="KW-0472">Membrane</keyword>
<organism evidence="2 3">
    <name type="scientific">Nitrosopumilus zosterae</name>
    <dbReference type="NCBI Taxonomy" id="718286"/>
    <lineage>
        <taxon>Archaea</taxon>
        <taxon>Nitrososphaerota</taxon>
        <taxon>Nitrososphaeria</taxon>
        <taxon>Nitrosopumilales</taxon>
        <taxon>Nitrosopumilaceae</taxon>
        <taxon>Nitrosopumilus</taxon>
    </lineage>
</organism>
<feature type="transmembrane region" description="Helical" evidence="1">
    <location>
        <begin position="23"/>
        <end position="48"/>
    </location>
</feature>
<dbReference type="OrthoDB" id="11862at2157"/>
<evidence type="ECO:0000313" key="3">
    <source>
        <dbReference type="Proteomes" id="UP000245829"/>
    </source>
</evidence>
<dbReference type="EMBL" id="BGKI01000007">
    <property type="protein sequence ID" value="GBH34538.1"/>
    <property type="molecule type" value="Genomic_DNA"/>
</dbReference>